<name>A0A8J3P4Y5_9ACTN</name>
<comment type="caution">
    <text evidence="3">The sequence shown here is derived from an EMBL/GenBank/DDBJ whole genome shotgun (WGS) entry which is preliminary data.</text>
</comment>
<evidence type="ECO:0000313" key="3">
    <source>
        <dbReference type="EMBL" id="GIG03827.1"/>
    </source>
</evidence>
<accession>A0A8J3P4Y5</accession>
<feature type="transmembrane region" description="Helical" evidence="2">
    <location>
        <begin position="333"/>
        <end position="355"/>
    </location>
</feature>
<feature type="transmembrane region" description="Helical" evidence="2">
    <location>
        <begin position="262"/>
        <end position="283"/>
    </location>
</feature>
<keyword evidence="4" id="KW-1185">Reference proteome</keyword>
<evidence type="ECO:0008006" key="5">
    <source>
        <dbReference type="Google" id="ProtNLM"/>
    </source>
</evidence>
<evidence type="ECO:0000256" key="2">
    <source>
        <dbReference type="SAM" id="Phobius"/>
    </source>
</evidence>
<dbReference type="EMBL" id="BONI01000004">
    <property type="protein sequence ID" value="GIG03827.1"/>
    <property type="molecule type" value="Genomic_DNA"/>
</dbReference>
<feature type="region of interest" description="Disordered" evidence="1">
    <location>
        <begin position="287"/>
        <end position="330"/>
    </location>
</feature>
<feature type="transmembrane region" description="Helical" evidence="2">
    <location>
        <begin position="361"/>
        <end position="387"/>
    </location>
</feature>
<protein>
    <recommendedName>
        <fullName evidence="5">ABC-type nickel/cobalt efflux system permease component RcnA</fullName>
    </recommendedName>
</protein>
<dbReference type="PANTHER" id="PTHR40659">
    <property type="entry name" value="NICKEL/COBALT EFFLUX SYSTEM RCNA"/>
    <property type="match status" value="1"/>
</dbReference>
<sequence>MIPALLLGAALAAHPLTPFSVDQRVEVTLRPDRVDVVAVLEVGEVAAKQLTPDCAAFATALEARAGSAPLQWTVQSSELKRLGAAGVETIRLTCRLSAATEVGASATVAVANGYLTDRVGANQIVMAGDGVAMPASLPPYERSAELTLQADADASPPVVAAAPQKGWLERGEAWLAGVLGDPSPGVLLLAVLMAALLGAAHAALPGHGKTVMALYMAGRQGRRRDAVIVGGTVTLTHTAGVLVLGIATTAFAGLAAESVLQWLGVASGVLITAVGAGILVNALRHRHAHHHHGSHHHHDGHDHGHDHDHEHGHSHSHSHSHGHHHHGGRRGSLAALGIAGGLVPSPTALVVLLGAAALGRLWFGIVLIVVYGLGMAGMLTAAGLLLLRVRDRWAWLARLTVPAEATGSVIIVVGFGLAARAAFAF</sequence>
<feature type="compositionally biased region" description="Basic residues" evidence="1">
    <location>
        <begin position="287"/>
        <end position="298"/>
    </location>
</feature>
<dbReference type="PANTHER" id="PTHR40659:SF1">
    <property type="entry name" value="NICKEL_COBALT EFFLUX SYSTEM RCNA"/>
    <property type="match status" value="1"/>
</dbReference>
<dbReference type="GO" id="GO:0015099">
    <property type="term" value="F:nickel cation transmembrane transporter activity"/>
    <property type="evidence" value="ECO:0007669"/>
    <property type="project" value="TreeGrafter"/>
</dbReference>
<organism evidence="3 4">
    <name type="scientific">Catellatospora coxensis</name>
    <dbReference type="NCBI Taxonomy" id="310354"/>
    <lineage>
        <taxon>Bacteria</taxon>
        <taxon>Bacillati</taxon>
        <taxon>Actinomycetota</taxon>
        <taxon>Actinomycetes</taxon>
        <taxon>Micromonosporales</taxon>
        <taxon>Micromonosporaceae</taxon>
        <taxon>Catellatospora</taxon>
    </lineage>
</organism>
<evidence type="ECO:0000313" key="4">
    <source>
        <dbReference type="Proteomes" id="UP000630887"/>
    </source>
</evidence>
<feature type="transmembrane region" description="Helical" evidence="2">
    <location>
        <begin position="399"/>
        <end position="423"/>
    </location>
</feature>
<dbReference type="GO" id="GO:0046583">
    <property type="term" value="F:monoatomic cation efflux transmembrane transporter activity"/>
    <property type="evidence" value="ECO:0007669"/>
    <property type="project" value="TreeGrafter"/>
</dbReference>
<keyword evidence="2" id="KW-1133">Transmembrane helix</keyword>
<dbReference type="AlphaFoldDB" id="A0A8J3P4Y5"/>
<dbReference type="GO" id="GO:0010045">
    <property type="term" value="P:response to nickel cation"/>
    <property type="evidence" value="ECO:0007669"/>
    <property type="project" value="TreeGrafter"/>
</dbReference>
<feature type="transmembrane region" description="Helical" evidence="2">
    <location>
        <begin position="185"/>
        <end position="205"/>
    </location>
</feature>
<dbReference type="InterPro" id="IPR051224">
    <property type="entry name" value="NiCoT_RcnA"/>
</dbReference>
<feature type="transmembrane region" description="Helical" evidence="2">
    <location>
        <begin position="226"/>
        <end position="256"/>
    </location>
</feature>
<feature type="compositionally biased region" description="Basic residues" evidence="1">
    <location>
        <begin position="314"/>
        <end position="329"/>
    </location>
</feature>
<feature type="compositionally biased region" description="Basic and acidic residues" evidence="1">
    <location>
        <begin position="299"/>
        <end position="313"/>
    </location>
</feature>
<gene>
    <name evidence="3" type="ORF">Cco03nite_05270</name>
</gene>
<dbReference type="GO" id="GO:0005886">
    <property type="term" value="C:plasma membrane"/>
    <property type="evidence" value="ECO:0007669"/>
    <property type="project" value="UniProtKB-SubCell"/>
</dbReference>
<reference evidence="3 4" key="1">
    <citation type="submission" date="2021-01" db="EMBL/GenBank/DDBJ databases">
        <title>Whole genome shotgun sequence of Catellatospora coxensis NBRC 107359.</title>
        <authorList>
            <person name="Komaki H."/>
            <person name="Tamura T."/>
        </authorList>
    </citation>
    <scope>NUCLEOTIDE SEQUENCE [LARGE SCALE GENOMIC DNA]</scope>
    <source>
        <strain evidence="3 4">NBRC 107359</strain>
    </source>
</reference>
<dbReference type="Proteomes" id="UP000630887">
    <property type="component" value="Unassembled WGS sequence"/>
</dbReference>
<proteinExistence type="predicted"/>
<dbReference type="RefSeq" id="WP_203688304.1">
    <property type="nucleotide sequence ID" value="NZ_BAAALC010000093.1"/>
</dbReference>
<keyword evidence="2" id="KW-0472">Membrane</keyword>
<dbReference type="GO" id="GO:0006824">
    <property type="term" value="P:cobalt ion transport"/>
    <property type="evidence" value="ECO:0007669"/>
    <property type="project" value="UniProtKB-KW"/>
</dbReference>
<dbReference type="GO" id="GO:0032025">
    <property type="term" value="P:response to cobalt ion"/>
    <property type="evidence" value="ECO:0007669"/>
    <property type="project" value="TreeGrafter"/>
</dbReference>
<keyword evidence="2" id="KW-0812">Transmembrane</keyword>
<evidence type="ECO:0000256" key="1">
    <source>
        <dbReference type="SAM" id="MobiDB-lite"/>
    </source>
</evidence>